<evidence type="ECO:0000256" key="5">
    <source>
        <dbReference type="SAM" id="MobiDB-lite"/>
    </source>
</evidence>
<keyword evidence="2" id="KW-0488">Methylation</keyword>
<organism evidence="8 9">
    <name type="scientific">Scophthalmus maximus</name>
    <name type="common">Turbot</name>
    <name type="synonym">Psetta maxima</name>
    <dbReference type="NCBI Taxonomy" id="52904"/>
    <lineage>
        <taxon>Eukaryota</taxon>
        <taxon>Metazoa</taxon>
        <taxon>Chordata</taxon>
        <taxon>Craniata</taxon>
        <taxon>Vertebrata</taxon>
        <taxon>Euteleostomi</taxon>
        <taxon>Actinopterygii</taxon>
        <taxon>Neopterygii</taxon>
        <taxon>Teleostei</taxon>
        <taxon>Neoteleostei</taxon>
        <taxon>Acanthomorphata</taxon>
        <taxon>Carangaria</taxon>
        <taxon>Pleuronectiformes</taxon>
        <taxon>Pleuronectoidei</taxon>
        <taxon>Scophthalmidae</taxon>
        <taxon>Scophthalmus</taxon>
    </lineage>
</organism>
<dbReference type="InterPro" id="IPR036361">
    <property type="entry name" value="SAP_dom_sf"/>
</dbReference>
<dbReference type="FunFam" id="3.40.50.300:FF:000355">
    <property type="entry name" value="Heterogeneous nuclear ribonucleoprotein U-like 1, isoform CRA_a"/>
    <property type="match status" value="1"/>
</dbReference>
<dbReference type="InterPro" id="IPR003877">
    <property type="entry name" value="SPRY_dom"/>
</dbReference>
<dbReference type="PANTHER" id="PTHR12381">
    <property type="entry name" value="HETEROGENEOUS NUCLEAR RIBONUCLEOPROTEIN U FAMILY MEMBER"/>
    <property type="match status" value="1"/>
</dbReference>
<dbReference type="InterPro" id="IPR035778">
    <property type="entry name" value="SPRY_hnRNP_U"/>
</dbReference>
<dbReference type="PROSITE" id="PS50800">
    <property type="entry name" value="SAP"/>
    <property type="match status" value="1"/>
</dbReference>
<feature type="compositionally biased region" description="Basic and acidic residues" evidence="5">
    <location>
        <begin position="548"/>
        <end position="562"/>
    </location>
</feature>
<proteinExistence type="predicted"/>
<evidence type="ECO:0000259" key="6">
    <source>
        <dbReference type="PROSITE" id="PS50188"/>
    </source>
</evidence>
<comment type="subcellular location">
    <subcellularLocation>
        <location evidence="1">Nucleus</location>
    </subcellularLocation>
</comment>
<keyword evidence="3" id="KW-0597">Phosphoprotein</keyword>
<dbReference type="SMART" id="SM00513">
    <property type="entry name" value="SAP"/>
    <property type="match status" value="1"/>
</dbReference>
<dbReference type="CDD" id="cd12884">
    <property type="entry name" value="SPRY_hnRNP"/>
    <property type="match status" value="1"/>
</dbReference>
<name>A0A8D3DHG0_SCOMX</name>
<dbReference type="GO" id="GO:0005634">
    <property type="term" value="C:nucleus"/>
    <property type="evidence" value="ECO:0007669"/>
    <property type="project" value="UniProtKB-SubCell"/>
</dbReference>
<evidence type="ECO:0000256" key="1">
    <source>
        <dbReference type="ARBA" id="ARBA00004123"/>
    </source>
</evidence>
<dbReference type="AlphaFoldDB" id="A0A8D3DHG0"/>
<sequence length="609" mass="69025">MSVDVKKLKVNELKEELQRRGLDTRGRKADLVEKLKAALEADVQADAPGEQEGEIHSGGYYEEEEAEVEPYESQPASDSGHSMPDFTADVDIHKSDTMPEQQTEPVLEPEQNNEKKQGEFLQFQTKHTIRKIELFDLKADQVKAEGDRGGNYSRKRPYEESRGYGYYEHREDKRSRTPQPPAEDEEENIDDTLVTIDTYNCDLHFKVSRDRYSGYPLTIEGFAYLWAGARASHGVTRGRVCYEMKINEEIPVKHLPSSEPDPHVVRIGWSLNHCSTQLGEEPFSFGYGGTGKKSADCKFANFGEKFGENDVIGCYIDFDQGDEVEMCYSKNGVWLGEAFRTTKEELGYTYIHNLDMEDKIRGTKGPASKSDCEILMMVGLPACGKTTWAIKHAETNPEKKYNILGTNAIMDKMKVMGLRRQKNYAGRWDILIQQATQCLNRLIEIAARKRRNYILDQTNVYGSARRRKMRPFEGFQRKAIVICPTDEDLKERTLKQTNEQGKDVPDHAVLEMKANFTLPEACDFLEAVSYSELQQDEAEKLLKQYNEEGRKAGPPPEKRFDSRQPGFRGRGGGGGGSFQRYDKFEGSRGSYQNRSGDGGSGYRGGEHGS</sequence>
<evidence type="ECO:0000313" key="9">
    <source>
        <dbReference type="Proteomes" id="UP000694558"/>
    </source>
</evidence>
<evidence type="ECO:0000256" key="2">
    <source>
        <dbReference type="ARBA" id="ARBA00022481"/>
    </source>
</evidence>
<accession>A0A8D3DHG0</accession>
<dbReference type="SMART" id="SM00449">
    <property type="entry name" value="SPRY"/>
    <property type="match status" value="1"/>
</dbReference>
<dbReference type="InterPro" id="IPR043136">
    <property type="entry name" value="B30.2/SPRY_sf"/>
</dbReference>
<evidence type="ECO:0000256" key="4">
    <source>
        <dbReference type="ARBA" id="ARBA00023242"/>
    </source>
</evidence>
<dbReference type="Pfam" id="PF00622">
    <property type="entry name" value="SPRY"/>
    <property type="match status" value="1"/>
</dbReference>
<feature type="compositionally biased region" description="Basic and acidic residues" evidence="5">
    <location>
        <begin position="156"/>
        <end position="175"/>
    </location>
</feature>
<gene>
    <name evidence="8" type="primary">hnrnpul1</name>
</gene>
<keyword evidence="4" id="KW-0539">Nucleus</keyword>
<dbReference type="Ensembl" id="ENSSMAT00000080155.1">
    <property type="protein sequence ID" value="ENSSMAP00000058969.1"/>
    <property type="gene ID" value="ENSSMAG00000020270.2"/>
</dbReference>
<dbReference type="InterPro" id="IPR003034">
    <property type="entry name" value="SAP_dom"/>
</dbReference>
<dbReference type="GO" id="GO:0000380">
    <property type="term" value="P:alternative mRNA splicing, via spliceosome"/>
    <property type="evidence" value="ECO:0007669"/>
    <property type="project" value="TreeGrafter"/>
</dbReference>
<feature type="compositionally biased region" description="Acidic residues" evidence="5">
    <location>
        <begin position="61"/>
        <end position="70"/>
    </location>
</feature>
<feature type="region of interest" description="Disordered" evidence="5">
    <location>
        <begin position="145"/>
        <end position="188"/>
    </location>
</feature>
<reference evidence="8" key="2">
    <citation type="submission" date="2025-08" db="UniProtKB">
        <authorList>
            <consortium name="Ensembl"/>
        </authorList>
    </citation>
    <scope>IDENTIFICATION</scope>
</reference>
<dbReference type="Pfam" id="PF13671">
    <property type="entry name" value="AAA_33"/>
    <property type="match status" value="1"/>
</dbReference>
<dbReference type="InterPro" id="IPR027417">
    <property type="entry name" value="P-loop_NTPase"/>
</dbReference>
<dbReference type="InterPro" id="IPR001870">
    <property type="entry name" value="B30.2/SPRY"/>
</dbReference>
<evidence type="ECO:0000313" key="8">
    <source>
        <dbReference type="Ensembl" id="ENSSMAP00000058969.1"/>
    </source>
</evidence>
<feature type="compositionally biased region" description="Gly residues" evidence="5">
    <location>
        <begin position="568"/>
        <end position="577"/>
    </location>
</feature>
<dbReference type="SUPFAM" id="SSF52540">
    <property type="entry name" value="P-loop containing nucleoside triphosphate hydrolases"/>
    <property type="match status" value="1"/>
</dbReference>
<feature type="domain" description="SAP" evidence="7">
    <location>
        <begin position="5"/>
        <end position="39"/>
    </location>
</feature>
<dbReference type="Gene3D" id="3.40.50.300">
    <property type="entry name" value="P-loop containing nucleotide triphosphate hydrolases"/>
    <property type="match status" value="1"/>
</dbReference>
<reference evidence="8" key="1">
    <citation type="submission" date="2023-05" db="EMBL/GenBank/DDBJ databases">
        <title>High-quality long-read genome of Scophthalmus maximus.</title>
        <authorList>
            <person name="Lien S."/>
            <person name="Martinez P."/>
        </authorList>
    </citation>
    <scope>NUCLEOTIDE SEQUENCE [LARGE SCALE GENOMIC DNA]</scope>
</reference>
<dbReference type="InterPro" id="IPR013320">
    <property type="entry name" value="ConA-like_dom_sf"/>
</dbReference>
<feature type="region of interest" description="Disordered" evidence="5">
    <location>
        <begin position="40"/>
        <end position="117"/>
    </location>
</feature>
<protein>
    <submittedName>
        <fullName evidence="8">Uncharacterized protein</fullName>
    </submittedName>
</protein>
<dbReference type="PANTHER" id="PTHR12381:SF41">
    <property type="entry name" value="HETEROGENEOUS NUCLEAR RIBONUCLEOPROTEIN U-LIKE PROTEIN 1"/>
    <property type="match status" value="1"/>
</dbReference>
<dbReference type="PROSITE" id="PS50188">
    <property type="entry name" value="B302_SPRY"/>
    <property type="match status" value="1"/>
</dbReference>
<dbReference type="GO" id="GO:0003723">
    <property type="term" value="F:RNA binding"/>
    <property type="evidence" value="ECO:0007669"/>
    <property type="project" value="TreeGrafter"/>
</dbReference>
<dbReference type="GeneTree" id="ENSGT00940000157823"/>
<evidence type="ECO:0000256" key="3">
    <source>
        <dbReference type="ARBA" id="ARBA00022553"/>
    </source>
</evidence>
<dbReference type="SUPFAM" id="SSF49899">
    <property type="entry name" value="Concanavalin A-like lectins/glucanases"/>
    <property type="match status" value="1"/>
</dbReference>
<dbReference type="Pfam" id="PF02037">
    <property type="entry name" value="SAP"/>
    <property type="match status" value="1"/>
</dbReference>
<feature type="region of interest" description="Disordered" evidence="5">
    <location>
        <begin position="548"/>
        <end position="609"/>
    </location>
</feature>
<evidence type="ECO:0000259" key="7">
    <source>
        <dbReference type="PROSITE" id="PS50800"/>
    </source>
</evidence>
<dbReference type="SUPFAM" id="SSF68906">
    <property type="entry name" value="SAP domain"/>
    <property type="match status" value="1"/>
</dbReference>
<dbReference type="Gene3D" id="1.10.720.30">
    <property type="entry name" value="SAP domain"/>
    <property type="match status" value="1"/>
</dbReference>
<feature type="domain" description="B30.2/SPRY" evidence="6">
    <location>
        <begin position="173"/>
        <end position="369"/>
    </location>
</feature>
<dbReference type="Gene3D" id="2.60.120.920">
    <property type="match status" value="1"/>
</dbReference>
<dbReference type="Proteomes" id="UP000694558">
    <property type="component" value="Chromosome 3"/>
</dbReference>